<dbReference type="Proteomes" id="UP000053236">
    <property type="component" value="Unassembled WGS sequence"/>
</dbReference>
<organism evidence="2">
    <name type="scientific">Phytophthora nicotianae</name>
    <name type="common">Potato buckeye rot agent</name>
    <name type="synonym">Phytophthora parasitica</name>
    <dbReference type="NCBI Taxonomy" id="4792"/>
    <lineage>
        <taxon>Eukaryota</taxon>
        <taxon>Sar</taxon>
        <taxon>Stramenopiles</taxon>
        <taxon>Oomycota</taxon>
        <taxon>Peronosporomycetes</taxon>
        <taxon>Peronosporales</taxon>
        <taxon>Peronosporaceae</taxon>
        <taxon>Phytophthora</taxon>
    </lineage>
</organism>
<evidence type="ECO:0000256" key="1">
    <source>
        <dbReference type="SAM" id="Coils"/>
    </source>
</evidence>
<protein>
    <submittedName>
        <fullName evidence="2">Uncharacterized protein</fullName>
    </submittedName>
</protein>
<evidence type="ECO:0000313" key="2">
    <source>
        <dbReference type="EMBL" id="ETK91943.1"/>
    </source>
</evidence>
<dbReference type="EMBL" id="KI685255">
    <property type="protein sequence ID" value="ETK91943.1"/>
    <property type="molecule type" value="Genomic_DNA"/>
</dbReference>
<keyword evidence="1" id="KW-0175">Coiled coil</keyword>
<dbReference type="VEuPathDB" id="FungiDB:PPTG_08990"/>
<dbReference type="AlphaFoldDB" id="W2H9L2"/>
<accession>W2H9L2</accession>
<reference evidence="2" key="1">
    <citation type="submission" date="2013-11" db="EMBL/GenBank/DDBJ databases">
        <title>The Genome Sequence of Phytophthora parasitica CJ02B3.</title>
        <authorList>
            <consortium name="The Broad Institute Genomics Platform"/>
            <person name="Russ C."/>
            <person name="Tyler B."/>
            <person name="Panabieres F."/>
            <person name="Shan W."/>
            <person name="Tripathy S."/>
            <person name="Grunwald N."/>
            <person name="Machado M."/>
            <person name="Johnson C.S."/>
            <person name="Arredondo F."/>
            <person name="Hong C."/>
            <person name="Coffey M."/>
            <person name="Young S.K."/>
            <person name="Zeng Q."/>
            <person name="Gargeya S."/>
            <person name="Fitzgerald M."/>
            <person name="Abouelleil A."/>
            <person name="Alvarado L."/>
            <person name="Chapman S.B."/>
            <person name="Gainer-Dewar J."/>
            <person name="Goldberg J."/>
            <person name="Griggs A."/>
            <person name="Gujja S."/>
            <person name="Hansen M."/>
            <person name="Howarth C."/>
            <person name="Imamovic A."/>
            <person name="Ireland A."/>
            <person name="Larimer J."/>
            <person name="McCowan C."/>
            <person name="Murphy C."/>
            <person name="Pearson M."/>
            <person name="Poon T.W."/>
            <person name="Priest M."/>
            <person name="Roberts A."/>
            <person name="Saif S."/>
            <person name="Shea T."/>
            <person name="Sykes S."/>
            <person name="Wortman J."/>
            <person name="Nusbaum C."/>
            <person name="Birren B."/>
        </authorList>
    </citation>
    <scope>NUCLEOTIDE SEQUENCE [LARGE SCALE GENOMIC DNA]</scope>
    <source>
        <strain evidence="2">CJ02B3</strain>
    </source>
</reference>
<feature type="coiled-coil region" evidence="1">
    <location>
        <begin position="142"/>
        <end position="211"/>
    </location>
</feature>
<name>W2H9L2_PHYNI</name>
<gene>
    <name evidence="2" type="ORF">L915_04592</name>
</gene>
<proteinExistence type="predicted"/>
<sequence length="302" mass="33916">MVAKTISSNSSFGYSSHCQLSHDRASPSDAAIIISASNMPASTSNKKASSFTRAHSLEIPDVDGDGDFPMIDLDQETPNILDICVSDDLWPQDLPNESEDSFARNSAFSSTAVLLDTTAKITREAKLDKPKRVKRLTPKQKIDALHDKVNELAAHLQELKVEASRQKKLAAQRKLRDLMRPTRSQLWKQIAKRQLEQRQQSEEENLKLRQMMGMQVQEARNLRRVLKRRTKLEMLEDMIRMQCHKSGTDAGVNASVVKEEGQVYQQIPSGIFSTGLEHKGINASLGCVYTKHTDPRCLQGVF</sequence>